<dbReference type="OrthoDB" id="4828421at2"/>
<sequence length="77" mass="8104">MDHDGPPGPAPAYRTARIVVRGEFGTILAAALPDCECATLSGETHVKTQVRDDAELFGVVERLRSLGASVISLSVDP</sequence>
<gene>
    <name evidence="1" type="ORF">BN12_300011</name>
</gene>
<organism evidence="1 2">
    <name type="scientific">Nostocoides japonicum T1-X7</name>
    <dbReference type="NCBI Taxonomy" id="1194083"/>
    <lineage>
        <taxon>Bacteria</taxon>
        <taxon>Bacillati</taxon>
        <taxon>Actinomycetota</taxon>
        <taxon>Actinomycetes</taxon>
        <taxon>Micrococcales</taxon>
        <taxon>Intrasporangiaceae</taxon>
        <taxon>Nostocoides</taxon>
    </lineage>
</organism>
<dbReference type="RefSeq" id="WP_048550797.1">
    <property type="nucleotide sequence ID" value="NZ_HF570958.1"/>
</dbReference>
<dbReference type="EMBL" id="CAJB01000224">
    <property type="protein sequence ID" value="CCH78563.1"/>
    <property type="molecule type" value="Genomic_DNA"/>
</dbReference>
<dbReference type="Proteomes" id="UP000035721">
    <property type="component" value="Unassembled WGS sequence"/>
</dbReference>
<keyword evidence="2" id="KW-1185">Reference proteome</keyword>
<evidence type="ECO:0000313" key="1">
    <source>
        <dbReference type="EMBL" id="CCH78563.1"/>
    </source>
</evidence>
<proteinExistence type="predicted"/>
<reference evidence="1 2" key="1">
    <citation type="journal article" date="2013" name="ISME J.">
        <title>A metabolic model for members of the genus Tetrasphaera involved in enhanced biological phosphorus removal.</title>
        <authorList>
            <person name="Kristiansen R."/>
            <person name="Nguyen H.T.T."/>
            <person name="Saunders A.M."/>
            <person name="Nielsen J.L."/>
            <person name="Wimmer R."/>
            <person name="Le V.Q."/>
            <person name="McIlroy S.J."/>
            <person name="Petrovski S."/>
            <person name="Seviour R.J."/>
            <person name="Calteau A."/>
            <person name="Nielsen K.L."/>
            <person name="Nielsen P.H."/>
        </authorList>
    </citation>
    <scope>NUCLEOTIDE SEQUENCE [LARGE SCALE GENOMIC DNA]</scope>
    <source>
        <strain evidence="1 2">T1-X7</strain>
    </source>
</reference>
<name>A0A077LXD3_9MICO</name>
<dbReference type="STRING" id="1194083.BN12_300011"/>
<accession>A0A077LXD3</accession>
<evidence type="ECO:0000313" key="2">
    <source>
        <dbReference type="Proteomes" id="UP000035721"/>
    </source>
</evidence>
<protein>
    <submittedName>
        <fullName evidence="1">Uncharacterized protein</fullName>
    </submittedName>
</protein>
<dbReference type="AlphaFoldDB" id="A0A077LXD3"/>
<comment type="caution">
    <text evidence="1">The sequence shown here is derived from an EMBL/GenBank/DDBJ whole genome shotgun (WGS) entry which is preliminary data.</text>
</comment>